<dbReference type="EMBL" id="QZKI01000062">
    <property type="protein sequence ID" value="RJP71107.1"/>
    <property type="molecule type" value="Genomic_DNA"/>
</dbReference>
<dbReference type="GO" id="GO:0032259">
    <property type="term" value="P:methylation"/>
    <property type="evidence" value="ECO:0007669"/>
    <property type="project" value="UniProtKB-KW"/>
</dbReference>
<sequence>MDWSMNWLVFRIHDEILAEYLRDFARGRLLDIGCGESTYKDLCAESVDVYYGFDHPATKHNPSFISFWADAKNIPIKSSSIDTILCTAVLEHVDDPGLVIAECTRILARGGHCIISAPFFWHIHEPPRDFYRFTRYGIEHLLEKNGLRIVKIKPLSGFWVTFCQEFLYYLRRFEKWVVLKALIRCVGWCIQSSAYWMNRYDHSEGFTWMYMAVAKKM</sequence>
<evidence type="ECO:0000313" key="2">
    <source>
        <dbReference type="Proteomes" id="UP000285961"/>
    </source>
</evidence>
<dbReference type="AlphaFoldDB" id="A0A419EZZ0"/>
<protein>
    <submittedName>
        <fullName evidence="1">Class I SAM-dependent methyltransferase</fullName>
    </submittedName>
</protein>
<keyword evidence="1" id="KW-0808">Transferase</keyword>
<accession>A0A419EZZ0</accession>
<keyword evidence="1" id="KW-0489">Methyltransferase</keyword>
<name>A0A419EZZ0_9BACT</name>
<dbReference type="Gene3D" id="3.40.50.150">
    <property type="entry name" value="Vaccinia Virus protein VP39"/>
    <property type="match status" value="1"/>
</dbReference>
<dbReference type="SUPFAM" id="SSF53335">
    <property type="entry name" value="S-adenosyl-L-methionine-dependent methyltransferases"/>
    <property type="match status" value="1"/>
</dbReference>
<reference evidence="1 2" key="1">
    <citation type="journal article" date="2017" name="ISME J.">
        <title>Energy and carbon metabolisms in a deep terrestrial subsurface fluid microbial community.</title>
        <authorList>
            <person name="Momper L."/>
            <person name="Jungbluth S.P."/>
            <person name="Lee M.D."/>
            <person name="Amend J.P."/>
        </authorList>
    </citation>
    <scope>NUCLEOTIDE SEQUENCE [LARGE SCALE GENOMIC DNA]</scope>
    <source>
        <strain evidence="1">SURF_17</strain>
    </source>
</reference>
<dbReference type="Proteomes" id="UP000285961">
    <property type="component" value="Unassembled WGS sequence"/>
</dbReference>
<evidence type="ECO:0000313" key="1">
    <source>
        <dbReference type="EMBL" id="RJP71107.1"/>
    </source>
</evidence>
<dbReference type="InterPro" id="IPR029063">
    <property type="entry name" value="SAM-dependent_MTases_sf"/>
</dbReference>
<dbReference type="Pfam" id="PF13489">
    <property type="entry name" value="Methyltransf_23"/>
    <property type="match status" value="1"/>
</dbReference>
<comment type="caution">
    <text evidence="1">The sequence shown here is derived from an EMBL/GenBank/DDBJ whole genome shotgun (WGS) entry which is preliminary data.</text>
</comment>
<gene>
    <name evidence="1" type="ORF">C4532_08150</name>
</gene>
<dbReference type="GO" id="GO:0008168">
    <property type="term" value="F:methyltransferase activity"/>
    <property type="evidence" value="ECO:0007669"/>
    <property type="project" value="UniProtKB-KW"/>
</dbReference>
<proteinExistence type="predicted"/>
<organism evidence="1 2">
    <name type="scientific">Candidatus Abyssobacteria bacterium SURF_17</name>
    <dbReference type="NCBI Taxonomy" id="2093361"/>
    <lineage>
        <taxon>Bacteria</taxon>
        <taxon>Pseudomonadati</taxon>
        <taxon>Candidatus Hydrogenedentota</taxon>
        <taxon>Candidatus Abyssobacteria</taxon>
    </lineage>
</organism>